<protein>
    <recommendedName>
        <fullName evidence="3">DUF1540 domain-containing protein</fullName>
    </recommendedName>
</protein>
<dbReference type="Proteomes" id="UP000245778">
    <property type="component" value="Unassembled WGS sequence"/>
</dbReference>
<sequence length="61" mass="6681">MSLIACTSECIYQQDGYCVLTHAASIGTPSHLNSCVNFAPRKDHLQNCAERLPNISNSDKL</sequence>
<evidence type="ECO:0000313" key="2">
    <source>
        <dbReference type="Proteomes" id="UP000245778"/>
    </source>
</evidence>
<evidence type="ECO:0008006" key="3">
    <source>
        <dbReference type="Google" id="ProtNLM"/>
    </source>
</evidence>
<evidence type="ECO:0000313" key="1">
    <source>
        <dbReference type="EMBL" id="PVY59144.1"/>
    </source>
</evidence>
<proteinExistence type="predicted"/>
<reference evidence="1 2" key="1">
    <citation type="submission" date="2018-04" db="EMBL/GenBank/DDBJ databases">
        <title>Genomic Encyclopedia of Type Strains, Phase IV (KMG-IV): sequencing the most valuable type-strain genomes for metagenomic binning, comparative biology and taxonomic classification.</title>
        <authorList>
            <person name="Goeker M."/>
        </authorList>
    </citation>
    <scope>NUCLEOTIDE SEQUENCE [LARGE SCALE GENOMIC DNA]</scope>
    <source>
        <strain evidence="1 2">DSM 26588</strain>
    </source>
</reference>
<name>A0A2U1CDZ2_9FIRM</name>
<accession>A0A2U1CDZ2</accession>
<comment type="caution">
    <text evidence="1">The sequence shown here is derived from an EMBL/GenBank/DDBJ whole genome shotgun (WGS) entry which is preliminary data.</text>
</comment>
<dbReference type="AlphaFoldDB" id="A0A2U1CDZ2"/>
<dbReference type="EMBL" id="QEKK01000002">
    <property type="protein sequence ID" value="PVY59144.1"/>
    <property type="molecule type" value="Genomic_DNA"/>
</dbReference>
<organism evidence="1 2">
    <name type="scientific">Intestinimonas butyriciproducens</name>
    <dbReference type="NCBI Taxonomy" id="1297617"/>
    <lineage>
        <taxon>Bacteria</taxon>
        <taxon>Bacillati</taxon>
        <taxon>Bacillota</taxon>
        <taxon>Clostridia</taxon>
        <taxon>Eubacteriales</taxon>
        <taxon>Intestinimonas</taxon>
    </lineage>
</organism>
<gene>
    <name evidence="1" type="ORF">C7373_102126</name>
</gene>